<feature type="region of interest" description="Disordered" evidence="1">
    <location>
        <begin position="806"/>
        <end position="833"/>
    </location>
</feature>
<dbReference type="InterPro" id="IPR018769">
    <property type="entry name" value="VgrG2_DUF2345"/>
</dbReference>
<dbReference type="InterPro" id="IPR048126">
    <property type="entry name" value="Toxin_VasX"/>
</dbReference>
<evidence type="ECO:0000259" key="2">
    <source>
        <dbReference type="Pfam" id="PF10106"/>
    </source>
</evidence>
<feature type="domain" description="DUF2345" evidence="2">
    <location>
        <begin position="11"/>
        <end position="160"/>
    </location>
</feature>
<protein>
    <recommendedName>
        <fullName evidence="6">DUF2345 domain-containing protein</fullName>
    </recommendedName>
</protein>
<dbReference type="RefSeq" id="WP_159660013.1">
    <property type="nucleotide sequence ID" value="NZ_AQPF01000003.1"/>
</dbReference>
<comment type="caution">
    <text evidence="4">The sequence shown here is derived from an EMBL/GenBank/DDBJ whole genome shotgun (WGS) entry which is preliminary data.</text>
</comment>
<dbReference type="CDD" id="cd20707">
    <property type="entry name" value="MIX_III"/>
    <property type="match status" value="1"/>
</dbReference>
<evidence type="ECO:0000259" key="3">
    <source>
        <dbReference type="Pfam" id="PF20249"/>
    </source>
</evidence>
<accession>A0ABQ6YCH6</accession>
<evidence type="ECO:0000313" key="5">
    <source>
        <dbReference type="Proteomes" id="UP000771797"/>
    </source>
</evidence>
<evidence type="ECO:0000256" key="1">
    <source>
        <dbReference type="SAM" id="MobiDB-lite"/>
    </source>
</evidence>
<dbReference type="Pfam" id="PF20249">
    <property type="entry name" value="VasX_N"/>
    <property type="match status" value="1"/>
</dbReference>
<dbReference type="NCBIfam" id="NF041559">
    <property type="entry name" value="BTH_I2691_fam"/>
    <property type="match status" value="1"/>
</dbReference>
<gene>
    <name evidence="4" type="ORF">A6D6_00817</name>
</gene>
<dbReference type="EMBL" id="AQPF01000003">
    <property type="protein sequence ID" value="KAF0807820.1"/>
    <property type="molecule type" value="Genomic_DNA"/>
</dbReference>
<evidence type="ECO:0008006" key="6">
    <source>
        <dbReference type="Google" id="ProtNLM"/>
    </source>
</evidence>
<proteinExistence type="predicted"/>
<keyword evidence="5" id="KW-1185">Reference proteome</keyword>
<feature type="non-terminal residue" evidence="4">
    <location>
        <position position="1"/>
    </location>
</feature>
<feature type="compositionally biased region" description="Polar residues" evidence="1">
    <location>
        <begin position="818"/>
        <end position="833"/>
    </location>
</feature>
<dbReference type="InterPro" id="IPR046864">
    <property type="entry name" value="VasX_N"/>
</dbReference>
<evidence type="ECO:0000313" key="4">
    <source>
        <dbReference type="EMBL" id="KAF0807820.1"/>
    </source>
</evidence>
<dbReference type="Pfam" id="PF10106">
    <property type="entry name" value="DUF2345"/>
    <property type="match status" value="1"/>
</dbReference>
<organism evidence="4 5">
    <name type="scientific">Alcanivorax xiamenensis</name>
    <dbReference type="NCBI Taxonomy" id="1177156"/>
    <lineage>
        <taxon>Bacteria</taxon>
        <taxon>Pseudomonadati</taxon>
        <taxon>Pseudomonadota</taxon>
        <taxon>Gammaproteobacteria</taxon>
        <taxon>Oceanospirillales</taxon>
        <taxon>Alcanivoracaceae</taxon>
        <taxon>Alcanivorax</taxon>
    </lineage>
</organism>
<feature type="domain" description="Toxin VasX N-terminal region" evidence="3">
    <location>
        <begin position="223"/>
        <end position="350"/>
    </location>
</feature>
<name>A0ABQ6YCH6_9GAMM</name>
<reference evidence="4 5" key="1">
    <citation type="submission" date="2012-09" db="EMBL/GenBank/DDBJ databases">
        <title>Genome Sequence of alkane-degrading Bacterium Alcanivorax sp. 6-D-6.</title>
        <authorList>
            <person name="Lai Q."/>
            <person name="Shao Z."/>
        </authorList>
    </citation>
    <scope>NUCLEOTIDE SEQUENCE [LARGE SCALE GENOMIC DNA]</scope>
    <source>
        <strain evidence="4 5">6-D-6</strain>
    </source>
</reference>
<sequence length="1092" mass="118271">FKPKPGSREDSDQPVETFADPKLVLESPDHIVLNSDKSAAAMAGEHLHITTQSDGHIAAGDNLAMASGGSAGLYSHKGPIKIISENGPVSLQANGGPMELLADQAITATSSEGKVSVLAKDKITLQSGQTEIVLDGANITFRCPGTFTVKGSIKSLEGGQSNNTDLPALPAGLFPFVPLAKKVAGLAPSLTAKAPLAPQRLADVEWEDEEEETTEQEMMETLTLTILPVRHAVATGALVEHAPQLPKQLIPPTSLSQSRETLRLLRTGYLYVLLDRGGRKEWQQYQVKPNGDLTRFDGEAPKAPAQPEPVTPNTLAVEIEKAETVERSWWLFTPDPLTDARKADYEENADDYTAKGYWQTFSPKEWAEGQTSQLDTLHGEQIGNAVTEACLDGNPALQQALAQDPFAPAWLADDQGLIQYANVGMLKGTLASVTEAVSTHGAVLALNDAFGAAQTLNAWRNAALDPLHDWLQEEDEQGVSNDWKVQIQQQIEQLHEGYAGKKAEGLVGQNVRAWEAAHGSMDVRLHQLDARERQLRRVHGDRVYEERYADQIAQSRQLILQRRQETEEQAQDREYTLERQAAYKAEFEQDYLSRLDTDAMDQVQTAFAQHSQDAETEMENRAPEQIAVLQSDYLQGALHAYDPDEDNPDSGLRFAAQTGLCVHGLTGCMSGRQLLDDWWAARTVTAENLALRSYAFNQTPVQQSVQALLTNPPDPETASFDPVTPVKDLLGYFERLDSAATAMEGQVALGAALAWQVSLGQSLLRANSPNVADKAMAKGLGALMRSTIGKEAMKLQEEQLAYKAKAGKFGDTRKGQRRQQQTAMSSRQLQRSVQGNVDEAMLKQMADSKHSNFYQTRLYGGLLFLEAIGFFMKARQEGPEANAWDLAASGLVATAAGTRLLAAGAELAATSFNEVSSTALASRLVHGGLRLASGTLAAVAGGVWVGMDAVEAKQAIQNREVVAFAYIGRAVAGAALIAGEGGMAMAASKPFWEAMVKKATARGWTQAVGYFSMGANVSAKLASKQAQLILGRVLKIGGPVVFGATIAIEVLSPDALEAWCDKSVYRKGNRDGYDDQEEEMTELLVAIELVTR</sequence>
<dbReference type="Proteomes" id="UP000771797">
    <property type="component" value="Unassembled WGS sequence"/>
</dbReference>